<sequence>PTHCIRVRIAERTYNASTPASTSTSSSPSSLSPACSSAVRLPTLPPNSYATNFLDVLQAAEELSASSGSDASGVEGLGAPEKKVLDRIGEALARLGRVKRVALGVREKANFVEAWGRKRK</sequence>
<feature type="non-terminal residue" evidence="2">
    <location>
        <position position="1"/>
    </location>
</feature>
<dbReference type="GO" id="GO:0016746">
    <property type="term" value="F:acyltransferase activity"/>
    <property type="evidence" value="ECO:0007669"/>
    <property type="project" value="UniProtKB-KW"/>
</dbReference>
<feature type="compositionally biased region" description="Low complexity" evidence="1">
    <location>
        <begin position="16"/>
        <end position="37"/>
    </location>
</feature>
<evidence type="ECO:0000313" key="2">
    <source>
        <dbReference type="EMBL" id="KAK5184316.1"/>
    </source>
</evidence>
<proteinExistence type="predicted"/>
<organism evidence="2 3">
    <name type="scientific">Cryomyces antarcticus</name>
    <dbReference type="NCBI Taxonomy" id="329879"/>
    <lineage>
        <taxon>Eukaryota</taxon>
        <taxon>Fungi</taxon>
        <taxon>Dikarya</taxon>
        <taxon>Ascomycota</taxon>
        <taxon>Pezizomycotina</taxon>
        <taxon>Dothideomycetes</taxon>
        <taxon>Dothideomycetes incertae sedis</taxon>
        <taxon>Cryomyces</taxon>
    </lineage>
</organism>
<accession>A0ABR0LKG7</accession>
<evidence type="ECO:0000313" key="3">
    <source>
        <dbReference type="Proteomes" id="UP001357485"/>
    </source>
</evidence>
<dbReference type="Proteomes" id="UP001357485">
    <property type="component" value="Unassembled WGS sequence"/>
</dbReference>
<keyword evidence="3" id="KW-1185">Reference proteome</keyword>
<protein>
    <submittedName>
        <fullName evidence="2">Lysophosphatidic acid:oleoyl-CoA acyltransferase 1</fullName>
    </submittedName>
</protein>
<keyword evidence="2" id="KW-0808">Transferase</keyword>
<evidence type="ECO:0000256" key="1">
    <source>
        <dbReference type="SAM" id="MobiDB-lite"/>
    </source>
</evidence>
<reference evidence="2 3" key="1">
    <citation type="submission" date="2023-08" db="EMBL/GenBank/DDBJ databases">
        <title>Black Yeasts Isolated from many extreme environments.</title>
        <authorList>
            <person name="Coleine C."/>
            <person name="Stajich J.E."/>
            <person name="Selbmann L."/>
        </authorList>
    </citation>
    <scope>NUCLEOTIDE SEQUENCE [LARGE SCALE GENOMIC DNA]</scope>
    <source>
        <strain evidence="2 3">CCFEE 536</strain>
    </source>
</reference>
<keyword evidence="2" id="KW-0012">Acyltransferase</keyword>
<feature type="region of interest" description="Disordered" evidence="1">
    <location>
        <begin position="15"/>
        <end position="37"/>
    </location>
</feature>
<name>A0ABR0LKG7_9PEZI</name>
<gene>
    <name evidence="2" type="primary">vps66_2</name>
    <name evidence="2" type="ORF">LTR16_009941</name>
</gene>
<dbReference type="EMBL" id="JAVRRA010019126">
    <property type="protein sequence ID" value="KAK5184316.1"/>
    <property type="molecule type" value="Genomic_DNA"/>
</dbReference>
<comment type="caution">
    <text evidence="2">The sequence shown here is derived from an EMBL/GenBank/DDBJ whole genome shotgun (WGS) entry which is preliminary data.</text>
</comment>